<gene>
    <name evidence="2" type="ORF">LCGC14_1410590</name>
</gene>
<keyword evidence="1" id="KW-0472">Membrane</keyword>
<dbReference type="EMBL" id="LAZR01009305">
    <property type="protein sequence ID" value="KKM73422.1"/>
    <property type="molecule type" value="Genomic_DNA"/>
</dbReference>
<protein>
    <submittedName>
        <fullName evidence="2">Uncharacterized protein</fullName>
    </submittedName>
</protein>
<comment type="caution">
    <text evidence="2">The sequence shown here is derived from an EMBL/GenBank/DDBJ whole genome shotgun (WGS) entry which is preliminary data.</text>
</comment>
<proteinExistence type="predicted"/>
<organism evidence="2">
    <name type="scientific">marine sediment metagenome</name>
    <dbReference type="NCBI Taxonomy" id="412755"/>
    <lineage>
        <taxon>unclassified sequences</taxon>
        <taxon>metagenomes</taxon>
        <taxon>ecological metagenomes</taxon>
    </lineage>
</organism>
<reference evidence="2" key="1">
    <citation type="journal article" date="2015" name="Nature">
        <title>Complex archaea that bridge the gap between prokaryotes and eukaryotes.</title>
        <authorList>
            <person name="Spang A."/>
            <person name="Saw J.H."/>
            <person name="Jorgensen S.L."/>
            <person name="Zaremba-Niedzwiedzka K."/>
            <person name="Martijn J."/>
            <person name="Lind A.E."/>
            <person name="van Eijk R."/>
            <person name="Schleper C."/>
            <person name="Guy L."/>
            <person name="Ettema T.J."/>
        </authorList>
    </citation>
    <scope>NUCLEOTIDE SEQUENCE</scope>
</reference>
<sequence>MSYPDILILEVLRVSLPTAAFLIYLYFRR</sequence>
<evidence type="ECO:0000256" key="1">
    <source>
        <dbReference type="SAM" id="Phobius"/>
    </source>
</evidence>
<dbReference type="AlphaFoldDB" id="A0A0F9MW22"/>
<name>A0A0F9MW22_9ZZZZ</name>
<keyword evidence="1" id="KW-0812">Transmembrane</keyword>
<accession>A0A0F9MW22</accession>
<keyword evidence="1" id="KW-1133">Transmembrane helix</keyword>
<feature type="transmembrane region" description="Helical" evidence="1">
    <location>
        <begin position="6"/>
        <end position="27"/>
    </location>
</feature>
<evidence type="ECO:0000313" key="2">
    <source>
        <dbReference type="EMBL" id="KKM73422.1"/>
    </source>
</evidence>